<dbReference type="PANTHER" id="PTHR16504:SF4">
    <property type="entry name" value="5'(3')-DEOXYRIBONUCLEOTIDASE"/>
    <property type="match status" value="1"/>
</dbReference>
<protein>
    <submittedName>
        <fullName evidence="1">Unannotated protein</fullName>
    </submittedName>
</protein>
<organism evidence="1">
    <name type="scientific">freshwater metagenome</name>
    <dbReference type="NCBI Taxonomy" id="449393"/>
    <lineage>
        <taxon>unclassified sequences</taxon>
        <taxon>metagenomes</taxon>
        <taxon>ecological metagenomes</taxon>
    </lineage>
</organism>
<dbReference type="InterPro" id="IPR036412">
    <property type="entry name" value="HAD-like_sf"/>
</dbReference>
<accession>A0A6J6J1T0</accession>
<dbReference type="InterPro" id="IPR023214">
    <property type="entry name" value="HAD_sf"/>
</dbReference>
<evidence type="ECO:0000313" key="1">
    <source>
        <dbReference type="EMBL" id="CAB4630810.1"/>
    </source>
</evidence>
<gene>
    <name evidence="1" type="ORF">UFOPK2086_00308</name>
</gene>
<dbReference type="EMBL" id="CAEZVQ010000022">
    <property type="protein sequence ID" value="CAB4630810.1"/>
    <property type="molecule type" value="Genomic_DNA"/>
</dbReference>
<dbReference type="SUPFAM" id="SSF56784">
    <property type="entry name" value="HAD-like"/>
    <property type="match status" value="1"/>
</dbReference>
<dbReference type="GO" id="GO:0008253">
    <property type="term" value="F:5'-nucleotidase activity"/>
    <property type="evidence" value="ECO:0007669"/>
    <property type="project" value="InterPro"/>
</dbReference>
<dbReference type="InterPro" id="IPR010708">
    <property type="entry name" value="5'(3')-deoxyribonucleotidase"/>
</dbReference>
<dbReference type="AlphaFoldDB" id="A0A6J6J1T0"/>
<reference evidence="1" key="1">
    <citation type="submission" date="2020-05" db="EMBL/GenBank/DDBJ databases">
        <authorList>
            <person name="Chiriac C."/>
            <person name="Salcher M."/>
            <person name="Ghai R."/>
            <person name="Kavagutti S V."/>
        </authorList>
    </citation>
    <scope>NUCLEOTIDE SEQUENCE</scope>
</reference>
<dbReference type="Gene3D" id="3.40.50.1000">
    <property type="entry name" value="HAD superfamily/HAD-like"/>
    <property type="match status" value="1"/>
</dbReference>
<dbReference type="Gene3D" id="1.10.40.40">
    <property type="entry name" value="Deoxyribonucleotidase, domain 2"/>
    <property type="match status" value="1"/>
</dbReference>
<name>A0A6J6J1T0_9ZZZZ</name>
<dbReference type="PANTHER" id="PTHR16504">
    <property type="entry name" value="5'(3')-DEOXYRIBONUCLEOTIDASE"/>
    <property type="match status" value="1"/>
</dbReference>
<dbReference type="GO" id="GO:0009223">
    <property type="term" value="P:pyrimidine deoxyribonucleotide catabolic process"/>
    <property type="evidence" value="ECO:0007669"/>
    <property type="project" value="TreeGrafter"/>
</dbReference>
<sequence length="197" mass="21977">MTLSKDEGGYDLCMKNAIVLVDQDGPLADYRAGICRILESLGEDPARFKMQTSSTREDLLLAYGQEIADKVDLERNLPGFYDSLEVVRGASVGIKSLISFGAIPVVCTKPRRENPTCASEKTSWLDRNFPEFEGRYILASDKTLVVGKILIDDKFSITGLVRPSWTHVYFGSRLNVGDEQVPVMNSWDEIHIISDLI</sequence>
<dbReference type="Pfam" id="PF06941">
    <property type="entry name" value="NT5C"/>
    <property type="match status" value="1"/>
</dbReference>
<proteinExistence type="predicted"/>